<reference evidence="6" key="1">
    <citation type="submission" date="2022-08" db="EMBL/GenBank/DDBJ databases">
        <title>Novel sulfate-reducing endosymbionts in the free-living metamonad Anaeramoeba.</title>
        <authorList>
            <person name="Jerlstrom-Hultqvist J."/>
            <person name="Cepicka I."/>
            <person name="Gallot-Lavallee L."/>
            <person name="Salas-Leiva D."/>
            <person name="Curtis B.A."/>
            <person name="Zahonova K."/>
            <person name="Pipaliya S."/>
            <person name="Dacks J."/>
            <person name="Roger A.J."/>
        </authorList>
    </citation>
    <scope>NUCLEOTIDE SEQUENCE</scope>
    <source>
        <strain evidence="6">Schooner1</strain>
    </source>
</reference>
<feature type="compositionally biased region" description="Basic residues" evidence="2">
    <location>
        <begin position="888"/>
        <end position="905"/>
    </location>
</feature>
<organism evidence="6 7">
    <name type="scientific">Anaeramoeba flamelloides</name>
    <dbReference type="NCBI Taxonomy" id="1746091"/>
    <lineage>
        <taxon>Eukaryota</taxon>
        <taxon>Metamonada</taxon>
        <taxon>Anaeramoebidae</taxon>
        <taxon>Anaeramoeba</taxon>
    </lineage>
</organism>
<feature type="compositionally biased region" description="Basic residues" evidence="2">
    <location>
        <begin position="458"/>
        <end position="474"/>
    </location>
</feature>
<feature type="domain" description="Dilute" evidence="4">
    <location>
        <begin position="1051"/>
        <end position="1243"/>
    </location>
</feature>
<dbReference type="PROSITE" id="PS51126">
    <property type="entry name" value="DILUTE"/>
    <property type="match status" value="1"/>
</dbReference>
<dbReference type="InterPro" id="IPR002710">
    <property type="entry name" value="Dilute_dom"/>
</dbReference>
<accession>A0ABQ8Y0A0</accession>
<dbReference type="SMART" id="SM01132">
    <property type="entry name" value="DIL"/>
    <property type="match status" value="1"/>
</dbReference>
<evidence type="ECO:0000313" key="6">
    <source>
        <dbReference type="EMBL" id="KAJ6238287.1"/>
    </source>
</evidence>
<evidence type="ECO:0000256" key="3">
    <source>
        <dbReference type="SAM" id="SignalP"/>
    </source>
</evidence>
<feature type="signal peptide" evidence="3">
    <location>
        <begin position="1"/>
        <end position="30"/>
    </location>
</feature>
<feature type="region of interest" description="Disordered" evidence="2">
    <location>
        <begin position="678"/>
        <end position="732"/>
    </location>
</feature>
<sequence>MSSFRRVTHKKTVLFLRFAIVSVSCLPSQSSPIFIKSKIGSSKFETKYLLPTRKIINFQEEFSANCTYYRESTKNRALDIGHGNEYLPKALNFSLEQERSTNKKRSKIEKIGKAKIETTDYIGIHEPLLKMIKFQLKNPKKHTSTPFLVVSIQIFADNISKSVPLLKTLSVQLQVKQFLKKQKVKLDKTKKLKANDRKNSKESNHKINGITTGSDTIATVTTATTASTTTATDSKIKEFNTKHKPYKITSKHRIKKHESKSQVNLHTVTNTKSFQEKDLEDIILEQYTFNQTTNRSEYYTAFTNNSVTSFGSDLASLRESIRSEKPLFKQDSVQRFSFKGEHGKTKFKNGDEMKLKQLKNEISKKRKIISQKKRIISEFEYARQNMKKFKKQQKHKYRKLDQQKKKIINFQKKLDQNKFLVRRIKKKFHDYNSEGIEKKDQQEIIKYINELKIIQKNRIKNKSTQKKKKKKQKRNTKDNNKAKKVIKNKPSKENLKTNENEILINKKKKPKTKNNEKKKEKEKENIILIEKEIKDTLLKKKIELKKKRLELVGINKKKKKLKNSLQKNKNKNQKFITELKIIQKKLKKIKKNKIKKPKLSESKNKFIKMYLKENKNKIYCLKLRILMEKSKLKAHQSEYLKTLKKKSILESYNSKNNKKSKDDSEKEKQIKKEKKIEKENELEKENEIQKENENKKENEIQKENELQKENEKSAEKKIENKERKAPQTDKKEKVWNLNSETEKEIIREQKKRLKEQKYEIHDIFKKLEIQQNIEKEKWLIERMFFFFTDIQSGEYPLPSSILIKFFIQSNSFADGYEEVLNTYIDSFNLLLFINRNNVNSTVWLMSNIFWSIRFLLSEMINFPEEYDLKKISKNRTKFKFNDNESSRCKKNNHHLNLKKKKKKSRNIYTKDNSSSNVSSRSININSNSINTHSNSNNTHNNNNSNNSSSNNNNNNNNTSNPSTKRKLYLSKYNSHNNIYKILNYKPLSQSLSLQDVHSLGKVTPMASSQSYLTFNSYLTTSEYETPSTEFLIEGKIPPVIVLHEQLCKLLHQVYLKIQYMINEQLLPRVRKIFLKVYNSESKEFAQILSYFTRSMIKHLKLFINLCKLTKLPQAICKVTIDQTVYSINAIIFNCFLQKKEMCTIGHSVKIKESLSQIEKYLDTTPFKKSKSQLNPVYNLIDLILMNKVVLKDQENDYFLCTNILNSISLYQIHHILSNFTPDEFDSAKINKNELDALLKFTQKRFARFSETKKIRMDVNRLIPFEIDFIETDCKNWHLFKLPEQLQKEINTSLFN</sequence>
<feature type="chain" id="PRO_5046851775" evidence="3">
    <location>
        <begin position="31"/>
        <end position="1295"/>
    </location>
</feature>
<gene>
    <name evidence="6" type="ORF">M0813_26256</name>
</gene>
<feature type="compositionally biased region" description="Low complexity" evidence="2">
    <location>
        <begin position="912"/>
        <end position="960"/>
    </location>
</feature>
<dbReference type="Pfam" id="PF01843">
    <property type="entry name" value="DIL"/>
    <property type="match status" value="1"/>
</dbReference>
<evidence type="ECO:0000256" key="2">
    <source>
        <dbReference type="SAM" id="MobiDB-lite"/>
    </source>
</evidence>
<feature type="compositionally biased region" description="Basic and acidic residues" evidence="2">
    <location>
        <begin position="490"/>
        <end position="499"/>
    </location>
</feature>
<keyword evidence="7" id="KW-1185">Reference proteome</keyword>
<feature type="region of interest" description="Disordered" evidence="2">
    <location>
        <begin position="882"/>
        <end position="964"/>
    </location>
</feature>
<evidence type="ECO:0000259" key="4">
    <source>
        <dbReference type="PROSITE" id="PS51126"/>
    </source>
</evidence>
<feature type="region of interest" description="Disordered" evidence="2">
    <location>
        <begin position="458"/>
        <end position="521"/>
    </location>
</feature>
<name>A0ABQ8Y0A0_9EUKA</name>
<feature type="domain" description="C2 NT-type" evidence="5">
    <location>
        <begin position="4"/>
        <end position="154"/>
    </location>
</feature>
<dbReference type="Proteomes" id="UP001150062">
    <property type="component" value="Unassembled WGS sequence"/>
</dbReference>
<proteinExistence type="predicted"/>
<dbReference type="PROSITE" id="PS51840">
    <property type="entry name" value="C2_NT"/>
    <property type="match status" value="1"/>
</dbReference>
<dbReference type="EMBL" id="JAOAOG010000233">
    <property type="protein sequence ID" value="KAJ6238287.1"/>
    <property type="molecule type" value="Genomic_DNA"/>
</dbReference>
<protein>
    <submittedName>
        <fullName evidence="6">Broad-complex core protein isoform 6</fullName>
    </submittedName>
</protein>
<keyword evidence="1" id="KW-0175">Coiled coil</keyword>
<feature type="coiled-coil region" evidence="1">
    <location>
        <begin position="544"/>
        <end position="592"/>
    </location>
</feature>
<evidence type="ECO:0000259" key="5">
    <source>
        <dbReference type="PROSITE" id="PS51840"/>
    </source>
</evidence>
<evidence type="ECO:0000256" key="1">
    <source>
        <dbReference type="SAM" id="Coils"/>
    </source>
</evidence>
<keyword evidence="3" id="KW-0732">Signal</keyword>
<dbReference type="InterPro" id="IPR019448">
    <property type="entry name" value="NT-C2"/>
</dbReference>
<comment type="caution">
    <text evidence="6">The sequence shown here is derived from an EMBL/GenBank/DDBJ whole genome shotgun (WGS) entry which is preliminary data.</text>
</comment>
<evidence type="ECO:0000313" key="7">
    <source>
        <dbReference type="Proteomes" id="UP001150062"/>
    </source>
</evidence>